<dbReference type="RefSeq" id="WP_134768854.1">
    <property type="nucleotide sequence ID" value="NZ_JBFNFS010000024.1"/>
</dbReference>
<dbReference type="Proteomes" id="UP000297454">
    <property type="component" value="Unassembled WGS sequence"/>
</dbReference>
<name>A0A4V3IY84_9FIRM</name>
<evidence type="ECO:0000313" key="1">
    <source>
        <dbReference type="EMBL" id="TFF65669.1"/>
    </source>
</evidence>
<keyword evidence="2" id="KW-1185">Reference proteome</keyword>
<protein>
    <submittedName>
        <fullName evidence="1">Uncharacterized protein</fullName>
    </submittedName>
</protein>
<comment type="caution">
    <text evidence="1">The sequence shown here is derived from an EMBL/GenBank/DDBJ whole genome shotgun (WGS) entry which is preliminary data.</text>
</comment>
<dbReference type="AlphaFoldDB" id="A0A4V3IY84"/>
<reference evidence="1 2" key="1">
    <citation type="submission" date="2019-01" db="EMBL/GenBank/DDBJ databases">
        <title>Draft Genome Sequences of Helcococcus ovis Strains Isolated from the Uterus and Vagina of Dairy Cows with Metritis.</title>
        <authorList>
            <person name="Cunha F."/>
            <person name="Jeon S.J."/>
            <person name="Kutzer P."/>
            <person name="Galvao K.N."/>
        </authorList>
    </citation>
    <scope>NUCLEOTIDE SEQUENCE [LARGE SCALE GENOMIC DNA]</scope>
    <source>
        <strain evidence="1 2">KG-37</strain>
    </source>
</reference>
<dbReference type="EMBL" id="SCFR01000017">
    <property type="protein sequence ID" value="TFF65669.1"/>
    <property type="molecule type" value="Genomic_DNA"/>
</dbReference>
<sequence>MNSDNPGEKYAEAFSDYASKNGFNGILKVIYNEDETTYNRRSFKINMEFEEKVKTSVLKFIGIDEVPIKVTINGAGHKDKPNIWSPEGNDWKKYTAIYKNGQKIQ</sequence>
<evidence type="ECO:0000313" key="2">
    <source>
        <dbReference type="Proteomes" id="UP000297454"/>
    </source>
</evidence>
<organism evidence="1 2">
    <name type="scientific">Helcococcus ovis</name>
    <dbReference type="NCBI Taxonomy" id="72026"/>
    <lineage>
        <taxon>Bacteria</taxon>
        <taxon>Bacillati</taxon>
        <taxon>Bacillota</taxon>
        <taxon>Tissierellia</taxon>
        <taxon>Tissierellales</taxon>
        <taxon>Peptoniphilaceae</taxon>
        <taxon>Helcococcus</taxon>
    </lineage>
</organism>
<proteinExistence type="predicted"/>
<accession>A0A4V3IY84</accession>
<gene>
    <name evidence="1" type="ORF">EQF91_05375</name>
</gene>